<name>A0ABW8N141_9MICC</name>
<feature type="domain" description="SsuA/THI5-like" evidence="2">
    <location>
        <begin position="55"/>
        <end position="271"/>
    </location>
</feature>
<evidence type="ECO:0000256" key="1">
    <source>
        <dbReference type="SAM" id="SignalP"/>
    </source>
</evidence>
<dbReference type="InterPro" id="IPR015168">
    <property type="entry name" value="SsuA/THI5"/>
</dbReference>
<feature type="chain" id="PRO_5045734705" evidence="1">
    <location>
        <begin position="30"/>
        <end position="353"/>
    </location>
</feature>
<organism evidence="3 4">
    <name type="scientific">Paenarthrobacter histidinolovorans</name>
    <dbReference type="NCBI Taxonomy" id="43664"/>
    <lineage>
        <taxon>Bacteria</taxon>
        <taxon>Bacillati</taxon>
        <taxon>Actinomycetota</taxon>
        <taxon>Actinomycetes</taxon>
        <taxon>Micrococcales</taxon>
        <taxon>Micrococcaceae</taxon>
        <taxon>Paenarthrobacter</taxon>
    </lineage>
</organism>
<comment type="caution">
    <text evidence="3">The sequence shown here is derived from an EMBL/GenBank/DDBJ whole genome shotgun (WGS) entry which is preliminary data.</text>
</comment>
<feature type="signal peptide" evidence="1">
    <location>
        <begin position="1"/>
        <end position="29"/>
    </location>
</feature>
<reference evidence="3 4" key="1">
    <citation type="submission" date="2024-10" db="EMBL/GenBank/DDBJ databases">
        <title>Novel secondary metabolite-producing bacteria for plant disease control.</title>
        <authorList>
            <person name="Chevrette M."/>
        </authorList>
    </citation>
    <scope>NUCLEOTIDE SEQUENCE [LARGE SCALE GENOMIC DNA]</scope>
    <source>
        <strain evidence="3 4">J30 TE3557</strain>
    </source>
</reference>
<evidence type="ECO:0000313" key="4">
    <source>
        <dbReference type="Proteomes" id="UP001620520"/>
    </source>
</evidence>
<sequence>MPGLKFRGGRAVAALSALTLLGTTLAACAGPTSSADASEKFNVAVYAGNVVSLYAYIGVSEGFYKNEGLDVTLVETTAGPQATAALSSGSIDVMLNSPDNALNAKQQGFDSIVIAGNLKKPLFQLVVKDKADFPHISDGYPAVMQDVVGKKVSTYVLGSSIDRLGKLLLNGAGLPTDSATFVPVGGPGQGATALDAGQIDVLMDAFNPAIAAEIAGKGSVLLDCSIASCGKAADAAGAMSQAYWTTQKALDKKTADFRAFVTAQGKIHAWATDPANSKALLAIMQKYLPVPAGVDPSGFYSELQELMPRYFSVEVNKDAINANMEAMLEMGDLKSPVETSGMVWSEARLTTAP</sequence>
<gene>
    <name evidence="3" type="ORF">ABIA52_000613</name>
</gene>
<dbReference type="RefSeq" id="WP_404593517.1">
    <property type="nucleotide sequence ID" value="NZ_JBIYEW010000003.1"/>
</dbReference>
<evidence type="ECO:0000259" key="2">
    <source>
        <dbReference type="Pfam" id="PF09084"/>
    </source>
</evidence>
<protein>
    <submittedName>
        <fullName evidence="3">NitT/TauT family transport system substrate-binding protein</fullName>
    </submittedName>
</protein>
<dbReference type="PROSITE" id="PS51257">
    <property type="entry name" value="PROKAR_LIPOPROTEIN"/>
    <property type="match status" value="1"/>
</dbReference>
<accession>A0ABW8N141</accession>
<dbReference type="PANTHER" id="PTHR30024">
    <property type="entry name" value="ALIPHATIC SULFONATES-BINDING PROTEIN-RELATED"/>
    <property type="match status" value="1"/>
</dbReference>
<dbReference type="Gene3D" id="3.40.190.10">
    <property type="entry name" value="Periplasmic binding protein-like II"/>
    <property type="match status" value="2"/>
</dbReference>
<dbReference type="Pfam" id="PF09084">
    <property type="entry name" value="NMT1"/>
    <property type="match status" value="1"/>
</dbReference>
<evidence type="ECO:0000313" key="3">
    <source>
        <dbReference type="EMBL" id="MFK4637724.1"/>
    </source>
</evidence>
<proteinExistence type="predicted"/>
<keyword evidence="4" id="KW-1185">Reference proteome</keyword>
<dbReference type="Proteomes" id="UP001620520">
    <property type="component" value="Unassembled WGS sequence"/>
</dbReference>
<dbReference type="SUPFAM" id="SSF53850">
    <property type="entry name" value="Periplasmic binding protein-like II"/>
    <property type="match status" value="1"/>
</dbReference>
<keyword evidence="1" id="KW-0732">Signal</keyword>
<dbReference type="EMBL" id="JBIYEW010000003">
    <property type="protein sequence ID" value="MFK4637724.1"/>
    <property type="molecule type" value="Genomic_DNA"/>
</dbReference>